<dbReference type="OrthoDB" id="4350047at2"/>
<protein>
    <submittedName>
        <fullName evidence="2">Uncharacterized protein</fullName>
    </submittedName>
</protein>
<dbReference type="AlphaFoldDB" id="A0A5S4FB23"/>
<dbReference type="Proteomes" id="UP000306628">
    <property type="component" value="Unassembled WGS sequence"/>
</dbReference>
<feature type="transmembrane region" description="Helical" evidence="1">
    <location>
        <begin position="117"/>
        <end position="139"/>
    </location>
</feature>
<keyword evidence="1" id="KW-1133">Transmembrane helix</keyword>
<comment type="caution">
    <text evidence="2">The sequence shown here is derived from an EMBL/GenBank/DDBJ whole genome shotgun (WGS) entry which is preliminary data.</text>
</comment>
<organism evidence="2 3">
    <name type="scientific">Nonomuraea zeae</name>
    <dbReference type="NCBI Taxonomy" id="1642303"/>
    <lineage>
        <taxon>Bacteria</taxon>
        <taxon>Bacillati</taxon>
        <taxon>Actinomycetota</taxon>
        <taxon>Actinomycetes</taxon>
        <taxon>Streptosporangiales</taxon>
        <taxon>Streptosporangiaceae</taxon>
        <taxon>Nonomuraea</taxon>
    </lineage>
</organism>
<feature type="transmembrane region" description="Helical" evidence="1">
    <location>
        <begin position="145"/>
        <end position="167"/>
    </location>
</feature>
<evidence type="ECO:0000313" key="2">
    <source>
        <dbReference type="EMBL" id="TMR14380.1"/>
    </source>
</evidence>
<dbReference type="EMBL" id="VCKX01000409">
    <property type="protein sequence ID" value="TMR14380.1"/>
    <property type="molecule type" value="Genomic_DNA"/>
</dbReference>
<proteinExistence type="predicted"/>
<accession>A0A5S4FB23</accession>
<sequence length="307" mass="33156">MKPMKTPERDDEPGAATGQDFARVWSVLAHIVTPTTFVAALMMYFGSVRTNTTYRILGVDPSMLGLSFQDYVLRSVGLTMEPLVMILLVLLAALPAHALLIRLVAGHRTAATRVAAALAVLGVVGVALGVVGLAGWVSLNVRAPVVPICLGLSVFLLGYSASVRVVANPGRARPGTDQVIRRTLFLALLLLLLLWSVAGYAQLRGEDVADRFRQHPTLLPGAVVYAPQRLYLEGAGITETALPDEHAMFRYRYGGLSLLIHSNHRYFLLPACWATTPQARAIALPDDESLRLEFFVVTTPPACPPAP</sequence>
<keyword evidence="3" id="KW-1185">Reference proteome</keyword>
<name>A0A5S4FB23_9ACTN</name>
<evidence type="ECO:0000256" key="1">
    <source>
        <dbReference type="SAM" id="Phobius"/>
    </source>
</evidence>
<dbReference type="RefSeq" id="WP_138698145.1">
    <property type="nucleotide sequence ID" value="NZ_JBHSAZ010000089.1"/>
</dbReference>
<feature type="transmembrane region" description="Helical" evidence="1">
    <location>
        <begin position="21"/>
        <end position="45"/>
    </location>
</feature>
<evidence type="ECO:0000313" key="3">
    <source>
        <dbReference type="Proteomes" id="UP000306628"/>
    </source>
</evidence>
<feature type="transmembrane region" description="Helical" evidence="1">
    <location>
        <begin position="179"/>
        <end position="201"/>
    </location>
</feature>
<keyword evidence="1" id="KW-0472">Membrane</keyword>
<keyword evidence="1" id="KW-0812">Transmembrane</keyword>
<gene>
    <name evidence="2" type="ORF">ETD85_56805</name>
</gene>
<feature type="transmembrane region" description="Helical" evidence="1">
    <location>
        <begin position="83"/>
        <end position="105"/>
    </location>
</feature>
<reference evidence="2 3" key="1">
    <citation type="submission" date="2019-05" db="EMBL/GenBank/DDBJ databases">
        <title>Draft genome sequence of Nonomuraea zeae DSM 100528.</title>
        <authorList>
            <person name="Saricaoglu S."/>
            <person name="Isik K."/>
        </authorList>
    </citation>
    <scope>NUCLEOTIDE SEQUENCE [LARGE SCALE GENOMIC DNA]</scope>
    <source>
        <strain evidence="2 3">DSM 100528</strain>
    </source>
</reference>